<dbReference type="PROSITE" id="PS00963">
    <property type="entry name" value="RIBOSOMAL_S2_2"/>
    <property type="match status" value="1"/>
</dbReference>
<dbReference type="RefSeq" id="YP_010032318.1">
    <property type="nucleotide sequence ID" value="NC_053868.1"/>
</dbReference>
<keyword evidence="3 5" id="KW-0687">Ribonucleoprotein</keyword>
<dbReference type="Pfam" id="PF00318">
    <property type="entry name" value="Ribosomal_S2"/>
    <property type="match status" value="1"/>
</dbReference>
<dbReference type="SUPFAM" id="SSF52313">
    <property type="entry name" value="Ribosomal protein S2"/>
    <property type="match status" value="1"/>
</dbReference>
<dbReference type="GeneID" id="63377811"/>
<organism evidence="7">
    <name type="scientific">Schizocladia ischiensis</name>
    <dbReference type="NCBI Taxonomy" id="196139"/>
    <lineage>
        <taxon>Eukaryota</taxon>
        <taxon>Sar</taxon>
        <taxon>Stramenopiles</taxon>
        <taxon>Ochrophyta</taxon>
        <taxon>PX clade</taxon>
        <taxon>Schizocladiophyceae</taxon>
        <taxon>Schizocladiales</taxon>
        <taxon>Schizocladiaceae</taxon>
        <taxon>Schizocladia</taxon>
    </lineage>
</organism>
<dbReference type="AlphaFoldDB" id="A0A7S6U9Z1"/>
<reference evidence="7" key="1">
    <citation type="submission" date="2020-03" db="EMBL/GenBank/DDBJ databases">
        <title>Schizocladia ischiensis organellar genomes: estimating the origin of multicellularity in heterokonts and the emergence of shallow ocean ecosystems.</title>
        <authorList>
            <person name="Phillips N.E."/>
            <person name="Braun E.L."/>
            <person name="Boore J."/>
            <person name="Cheda B."/>
            <person name="Salomon M.P."/>
        </authorList>
    </citation>
    <scope>NUCLEOTIDE SEQUENCE</scope>
</reference>
<evidence type="ECO:0000256" key="1">
    <source>
        <dbReference type="ARBA" id="ARBA00006242"/>
    </source>
</evidence>
<evidence type="ECO:0000256" key="5">
    <source>
        <dbReference type="HAMAP-Rule" id="MF_00291"/>
    </source>
</evidence>
<dbReference type="EMBL" id="MT226925">
    <property type="protein sequence ID" value="QOW07525.1"/>
    <property type="molecule type" value="Genomic_DNA"/>
</dbReference>
<dbReference type="InterPro" id="IPR001865">
    <property type="entry name" value="Ribosomal_uS2"/>
</dbReference>
<evidence type="ECO:0000313" key="7">
    <source>
        <dbReference type="EMBL" id="QOW07525.1"/>
    </source>
</evidence>
<dbReference type="Gene3D" id="3.40.50.10490">
    <property type="entry name" value="Glucose-6-phosphate isomerase like protein, domain 1"/>
    <property type="match status" value="1"/>
</dbReference>
<dbReference type="GO" id="GO:0006412">
    <property type="term" value="P:translation"/>
    <property type="evidence" value="ECO:0007669"/>
    <property type="project" value="UniProtKB-UniRule"/>
</dbReference>
<dbReference type="PANTHER" id="PTHR12534:SF0">
    <property type="entry name" value="SMALL RIBOSOMAL SUBUNIT PROTEIN US2M"/>
    <property type="match status" value="1"/>
</dbReference>
<dbReference type="FunFam" id="1.10.287.610:FF:000001">
    <property type="entry name" value="30S ribosomal protein S2"/>
    <property type="match status" value="1"/>
</dbReference>
<dbReference type="GO" id="GO:0003735">
    <property type="term" value="F:structural constituent of ribosome"/>
    <property type="evidence" value="ECO:0007669"/>
    <property type="project" value="InterPro"/>
</dbReference>
<dbReference type="InterPro" id="IPR023591">
    <property type="entry name" value="Ribosomal_uS2_flav_dom_sf"/>
</dbReference>
<dbReference type="GO" id="GO:0009507">
    <property type="term" value="C:chloroplast"/>
    <property type="evidence" value="ECO:0007669"/>
    <property type="project" value="UniProtKB-SubCell"/>
</dbReference>
<dbReference type="GO" id="GO:0005763">
    <property type="term" value="C:mitochondrial small ribosomal subunit"/>
    <property type="evidence" value="ECO:0007669"/>
    <property type="project" value="TreeGrafter"/>
</dbReference>
<dbReference type="PRINTS" id="PR00395">
    <property type="entry name" value="RIBOSOMALS2"/>
</dbReference>
<evidence type="ECO:0000256" key="3">
    <source>
        <dbReference type="ARBA" id="ARBA00023274"/>
    </source>
</evidence>
<protein>
    <recommendedName>
        <fullName evidence="4 5">Small ribosomal subunit protein uS2c</fullName>
    </recommendedName>
</protein>
<dbReference type="HAMAP" id="MF_00291_B">
    <property type="entry name" value="Ribosomal_uS2_B"/>
    <property type="match status" value="1"/>
</dbReference>
<dbReference type="Gene3D" id="1.10.287.610">
    <property type="entry name" value="Helix hairpin bin"/>
    <property type="match status" value="1"/>
</dbReference>
<geneLocation type="chloroplast" evidence="7"/>
<dbReference type="InterPro" id="IPR005706">
    <property type="entry name" value="Ribosomal_uS2_bac/mit/plastid"/>
</dbReference>
<dbReference type="PANTHER" id="PTHR12534">
    <property type="entry name" value="30S RIBOSOMAL PROTEIN S2 PROKARYOTIC AND ORGANELLAR"/>
    <property type="match status" value="1"/>
</dbReference>
<accession>A0A7S6U9Z1</accession>
<sequence length="232" mass="26669">MAKIKLAQLLKAGVHFGHKAYRWNPKMFPYIYTERNGVHILDLIQTAELLKRACDFCEIAAKQNKTFLFVGTKKQASSIIASEATRCGANYVNHRWLGGMLTNWVTLKSRIERLKNLEKQDSENSFENLPKKEVAKLRKELERLRKYFNGVKQMQQRPDIIFIIDQKREITAVKEARSLNIPIITLLDTNCNPDLTTIPIPGNDDAIRSIRYITQKLADSICLGQLTTVHEK</sequence>
<evidence type="ECO:0000256" key="6">
    <source>
        <dbReference type="RuleBase" id="RU003631"/>
    </source>
</evidence>
<dbReference type="InterPro" id="IPR018130">
    <property type="entry name" value="Ribosomal_uS2_CS"/>
</dbReference>
<comment type="subcellular location">
    <subcellularLocation>
        <location evidence="5">Plastid</location>
        <location evidence="5">Chloroplast</location>
    </subcellularLocation>
</comment>
<dbReference type="PROSITE" id="PS00962">
    <property type="entry name" value="RIBOSOMAL_S2_1"/>
    <property type="match status" value="1"/>
</dbReference>
<evidence type="ECO:0000256" key="4">
    <source>
        <dbReference type="ARBA" id="ARBA00035155"/>
    </source>
</evidence>
<gene>
    <name evidence="5 7" type="primary">rps2</name>
</gene>
<proteinExistence type="inferred from homology"/>
<comment type="similarity">
    <text evidence="1 5 6">Belongs to the universal ribosomal protein uS2 family.</text>
</comment>
<name>A0A7S6U9Z1_9STRA</name>
<evidence type="ECO:0000256" key="2">
    <source>
        <dbReference type="ARBA" id="ARBA00022980"/>
    </source>
</evidence>
<keyword evidence="7" id="KW-0150">Chloroplast</keyword>
<keyword evidence="7" id="KW-0934">Plastid</keyword>
<dbReference type="NCBIfam" id="TIGR01011">
    <property type="entry name" value="rpsB_bact"/>
    <property type="match status" value="1"/>
</dbReference>
<dbReference type="CDD" id="cd01425">
    <property type="entry name" value="RPS2"/>
    <property type="match status" value="1"/>
</dbReference>
<keyword evidence="2 5" id="KW-0689">Ribosomal protein</keyword>